<keyword evidence="7" id="KW-1185">Reference proteome</keyword>
<dbReference type="GO" id="GO:0005739">
    <property type="term" value="C:mitochondrion"/>
    <property type="evidence" value="ECO:0007669"/>
    <property type="project" value="UniProtKB-SubCell"/>
</dbReference>
<evidence type="ECO:0000313" key="7">
    <source>
        <dbReference type="Proteomes" id="UP000825935"/>
    </source>
</evidence>
<accession>A0A8T2Q1Q0</accession>
<evidence type="ECO:0000256" key="1">
    <source>
        <dbReference type="ARBA" id="ARBA00004173"/>
    </source>
</evidence>
<dbReference type="PANTHER" id="PTHR15590">
    <property type="entry name" value="CX9C MOTIF-CONTAINING PROTEIN 4"/>
    <property type="match status" value="1"/>
</dbReference>
<organism evidence="6 7">
    <name type="scientific">Ceratopteris richardii</name>
    <name type="common">Triangle waterfern</name>
    <dbReference type="NCBI Taxonomy" id="49495"/>
    <lineage>
        <taxon>Eukaryota</taxon>
        <taxon>Viridiplantae</taxon>
        <taxon>Streptophyta</taxon>
        <taxon>Embryophyta</taxon>
        <taxon>Tracheophyta</taxon>
        <taxon>Polypodiopsida</taxon>
        <taxon>Polypodiidae</taxon>
        <taxon>Polypodiales</taxon>
        <taxon>Pteridineae</taxon>
        <taxon>Pteridaceae</taxon>
        <taxon>Parkerioideae</taxon>
        <taxon>Ceratopteris</taxon>
    </lineage>
</organism>
<dbReference type="Gene3D" id="1.10.287.1130">
    <property type="entry name" value="CytochromE C oxidase copper chaperone"/>
    <property type="match status" value="1"/>
</dbReference>
<name>A0A8T2Q1Q0_CERRI</name>
<dbReference type="OrthoDB" id="13601at2759"/>
<evidence type="ECO:0000256" key="5">
    <source>
        <dbReference type="PIRSR" id="PIRSR627179-50"/>
    </source>
</evidence>
<keyword evidence="4 5" id="KW-1015">Disulfide bond</keyword>
<dbReference type="SUPFAM" id="SSF47072">
    <property type="entry name" value="Cysteine alpha-hairpin motif"/>
    <property type="match status" value="1"/>
</dbReference>
<keyword evidence="3" id="KW-0496">Mitochondrion</keyword>
<evidence type="ECO:0000256" key="3">
    <source>
        <dbReference type="ARBA" id="ARBA00023128"/>
    </source>
</evidence>
<comment type="similarity">
    <text evidence="2">Belongs to the CMC4 family.</text>
</comment>
<gene>
    <name evidence="6" type="ORF">KP509_38G002100</name>
</gene>
<evidence type="ECO:0000256" key="2">
    <source>
        <dbReference type="ARBA" id="ARBA00009858"/>
    </source>
</evidence>
<dbReference type="PANTHER" id="PTHR15590:SF0">
    <property type="entry name" value="CX9C MOTIF-CONTAINING PROTEIN 4"/>
    <property type="match status" value="1"/>
</dbReference>
<dbReference type="AlphaFoldDB" id="A0A8T2Q1Q0"/>
<reference evidence="6" key="1">
    <citation type="submission" date="2021-08" db="EMBL/GenBank/DDBJ databases">
        <title>WGS assembly of Ceratopteris richardii.</title>
        <authorList>
            <person name="Marchant D.B."/>
            <person name="Chen G."/>
            <person name="Jenkins J."/>
            <person name="Shu S."/>
            <person name="Leebens-Mack J."/>
            <person name="Grimwood J."/>
            <person name="Schmutz J."/>
            <person name="Soltis P."/>
            <person name="Soltis D."/>
            <person name="Chen Z.-H."/>
        </authorList>
    </citation>
    <scope>NUCLEOTIDE SEQUENCE</scope>
    <source>
        <strain evidence="6">Whitten #5841</strain>
        <tissue evidence="6">Leaf</tissue>
    </source>
</reference>
<dbReference type="InterPro" id="IPR009069">
    <property type="entry name" value="Cys_alpha_HP_mot_SF"/>
</dbReference>
<sequence length="73" mass="8241">MLKDTLREEQMPKSKEPCYQEACKIQACLKKNNFILERCFAVIEALQTCCKNCNSKSTHCASLAGLLAQKKKS</sequence>
<dbReference type="InterPro" id="IPR027179">
    <property type="entry name" value="CMC4"/>
</dbReference>
<feature type="disulfide bond" evidence="5">
    <location>
        <begin position="18"/>
        <end position="49"/>
    </location>
</feature>
<evidence type="ECO:0000313" key="6">
    <source>
        <dbReference type="EMBL" id="KAH7277684.1"/>
    </source>
</evidence>
<protein>
    <recommendedName>
        <fullName evidence="8">Cx9C motif-containing protein 4</fullName>
    </recommendedName>
</protein>
<comment type="caution">
    <text evidence="6">The sequence shown here is derived from an EMBL/GenBank/DDBJ whole genome shotgun (WGS) entry which is preliminary data.</text>
</comment>
<dbReference type="Pfam" id="PF08991">
    <property type="entry name" value="CMC4"/>
    <property type="match status" value="1"/>
</dbReference>
<feature type="disulfide bond" evidence="5">
    <location>
        <begin position="50"/>
        <end position="60"/>
    </location>
</feature>
<feature type="disulfide bond" evidence="5">
    <location>
        <begin position="28"/>
        <end position="39"/>
    </location>
</feature>
<dbReference type="OMA" id="CNYNSTH"/>
<evidence type="ECO:0000256" key="4">
    <source>
        <dbReference type="ARBA" id="ARBA00023157"/>
    </source>
</evidence>
<evidence type="ECO:0008006" key="8">
    <source>
        <dbReference type="Google" id="ProtNLM"/>
    </source>
</evidence>
<dbReference type="EMBL" id="CM035443">
    <property type="protein sequence ID" value="KAH7277684.1"/>
    <property type="molecule type" value="Genomic_DNA"/>
</dbReference>
<comment type="subcellular location">
    <subcellularLocation>
        <location evidence="1">Mitochondrion</location>
    </subcellularLocation>
</comment>
<dbReference type="Proteomes" id="UP000825935">
    <property type="component" value="Chromosome 38"/>
</dbReference>
<proteinExistence type="inferred from homology"/>